<feature type="chain" id="PRO_5046349399" evidence="3">
    <location>
        <begin position="22"/>
        <end position="263"/>
    </location>
</feature>
<evidence type="ECO:0000313" key="6">
    <source>
        <dbReference type="Proteomes" id="UP000791080"/>
    </source>
</evidence>
<evidence type="ECO:0000256" key="3">
    <source>
        <dbReference type="SAM" id="SignalP"/>
    </source>
</evidence>
<dbReference type="InterPro" id="IPR001314">
    <property type="entry name" value="Peptidase_S1A"/>
</dbReference>
<comment type="caution">
    <text evidence="5">The sequence shown here is derived from an EMBL/GenBank/DDBJ whole genome shotgun (WGS) entry which is preliminary data.</text>
</comment>
<evidence type="ECO:0000313" key="5">
    <source>
        <dbReference type="EMBL" id="MCP2332692.1"/>
    </source>
</evidence>
<dbReference type="SUPFAM" id="SSF50494">
    <property type="entry name" value="Trypsin-like serine proteases"/>
    <property type="match status" value="1"/>
</dbReference>
<protein>
    <submittedName>
        <fullName evidence="5">Trypsin</fullName>
    </submittedName>
</protein>
<comment type="similarity">
    <text evidence="1">Belongs to the peptidase S1 family.</text>
</comment>
<accession>A0ABT1JJL6</accession>
<dbReference type="PANTHER" id="PTHR24276:SF98">
    <property type="entry name" value="FI18310P1-RELATED"/>
    <property type="match status" value="1"/>
</dbReference>
<dbReference type="PRINTS" id="PR00722">
    <property type="entry name" value="CHYMOTRYPSIN"/>
</dbReference>
<sequence>MRALFLAAVVAALSTTAVSPAEPRREVAAAEEATSAEPAARIVGGVGGDEDYHFVVSIQRPTEGKDHWCAGALVDPEWVLTTAHCVQGELTAYTARVGTNHRSEGGSYERVVEMVTHPHWNGHTGDIALFRLARPVPAPTLPLAARRPPEGATVRILGWGKTCGTFECSWEYPELLRQLDVPVAAAAGCRAAGVDAATELCLRVSRDATSCYGDSGGPAVVREGGAWRLAGLDSRGGDPVCGVGGLVFTEVTVYRDWVRSVIS</sequence>
<evidence type="ECO:0000256" key="1">
    <source>
        <dbReference type="ARBA" id="ARBA00007664"/>
    </source>
</evidence>
<keyword evidence="2" id="KW-1015">Disulfide bond</keyword>
<dbReference type="InterPro" id="IPR043504">
    <property type="entry name" value="Peptidase_S1_PA_chymotrypsin"/>
</dbReference>
<dbReference type="EMBL" id="AUBJ02000001">
    <property type="protein sequence ID" value="MCP2332692.1"/>
    <property type="molecule type" value="Genomic_DNA"/>
</dbReference>
<dbReference type="CDD" id="cd00190">
    <property type="entry name" value="Tryp_SPc"/>
    <property type="match status" value="1"/>
</dbReference>
<keyword evidence="3" id="KW-0732">Signal</keyword>
<keyword evidence="6" id="KW-1185">Reference proteome</keyword>
<dbReference type="Proteomes" id="UP000791080">
    <property type="component" value="Unassembled WGS sequence"/>
</dbReference>
<dbReference type="Pfam" id="PF00089">
    <property type="entry name" value="Trypsin"/>
    <property type="match status" value="1"/>
</dbReference>
<name>A0ABT1JJL6_ACTCY</name>
<dbReference type="PANTHER" id="PTHR24276">
    <property type="entry name" value="POLYSERASE-RELATED"/>
    <property type="match status" value="1"/>
</dbReference>
<dbReference type="RefSeq" id="WP_026417626.1">
    <property type="nucleotide sequence ID" value="NZ_AUBJ02000001.1"/>
</dbReference>
<feature type="domain" description="Peptidase S1" evidence="4">
    <location>
        <begin position="42"/>
        <end position="263"/>
    </location>
</feature>
<dbReference type="InterPro" id="IPR001254">
    <property type="entry name" value="Trypsin_dom"/>
</dbReference>
<proteinExistence type="inferred from homology"/>
<dbReference type="PROSITE" id="PS50240">
    <property type="entry name" value="TRYPSIN_DOM"/>
    <property type="match status" value="1"/>
</dbReference>
<organism evidence="5 6">
    <name type="scientific">Actinoalloteichus caeruleus DSM 43889</name>
    <dbReference type="NCBI Taxonomy" id="1120930"/>
    <lineage>
        <taxon>Bacteria</taxon>
        <taxon>Bacillati</taxon>
        <taxon>Actinomycetota</taxon>
        <taxon>Actinomycetes</taxon>
        <taxon>Pseudonocardiales</taxon>
        <taxon>Pseudonocardiaceae</taxon>
        <taxon>Actinoalloteichus</taxon>
        <taxon>Actinoalloteichus cyanogriseus</taxon>
    </lineage>
</organism>
<feature type="signal peptide" evidence="3">
    <location>
        <begin position="1"/>
        <end position="21"/>
    </location>
</feature>
<evidence type="ECO:0000259" key="4">
    <source>
        <dbReference type="PROSITE" id="PS50240"/>
    </source>
</evidence>
<dbReference type="Gene3D" id="2.40.10.10">
    <property type="entry name" value="Trypsin-like serine proteases"/>
    <property type="match status" value="1"/>
</dbReference>
<dbReference type="InterPro" id="IPR009003">
    <property type="entry name" value="Peptidase_S1_PA"/>
</dbReference>
<gene>
    <name evidence="5" type="ORF">G443_002962</name>
</gene>
<reference evidence="5 6" key="1">
    <citation type="submission" date="2013-07" db="EMBL/GenBank/DDBJ databases">
        <authorList>
            <consortium name="DOE Joint Genome Institute"/>
            <person name="Reeve W."/>
            <person name="Huntemann M."/>
            <person name="Han J."/>
            <person name="Chen A."/>
            <person name="Kyrpides N."/>
            <person name="Mavromatis K."/>
            <person name="Markowitz V."/>
            <person name="Palaniappan K."/>
            <person name="Ivanova N."/>
            <person name="Schaumberg A."/>
            <person name="Pati A."/>
            <person name="Liolios K."/>
            <person name="Nordberg H.P."/>
            <person name="Cantor M.N."/>
            <person name="Hua S.X."/>
            <person name="Woyke T."/>
        </authorList>
    </citation>
    <scope>NUCLEOTIDE SEQUENCE [LARGE SCALE GENOMIC DNA]</scope>
    <source>
        <strain evidence="5 6">DSM 43889</strain>
    </source>
</reference>
<dbReference type="SMART" id="SM00020">
    <property type="entry name" value="Tryp_SPc"/>
    <property type="match status" value="1"/>
</dbReference>
<dbReference type="InterPro" id="IPR050430">
    <property type="entry name" value="Peptidase_S1"/>
</dbReference>
<reference evidence="5 6" key="2">
    <citation type="submission" date="2022-06" db="EMBL/GenBank/DDBJ databases">
        <title>Genomic Encyclopedia of Type Strains, Phase I: the one thousand microbial genomes (KMG-I) project.</title>
        <authorList>
            <person name="Kyrpides N."/>
        </authorList>
    </citation>
    <scope>NUCLEOTIDE SEQUENCE [LARGE SCALE GENOMIC DNA]</scope>
    <source>
        <strain evidence="5 6">DSM 43889</strain>
    </source>
</reference>
<evidence type="ECO:0000256" key="2">
    <source>
        <dbReference type="ARBA" id="ARBA00023157"/>
    </source>
</evidence>